<name>A0A1B6DR87_9HEMI</name>
<evidence type="ECO:0000256" key="3">
    <source>
        <dbReference type="ARBA" id="ARBA00007357"/>
    </source>
</evidence>
<evidence type="ECO:0000259" key="9">
    <source>
        <dbReference type="Pfam" id="PF01431"/>
    </source>
</evidence>
<comment type="cofactor">
    <cofactor evidence="1">
        <name>Zn(2+)</name>
        <dbReference type="ChEBI" id="CHEBI:29105"/>
    </cofactor>
</comment>
<evidence type="ECO:0000256" key="5">
    <source>
        <dbReference type="ARBA" id="ARBA00022723"/>
    </source>
</evidence>
<keyword evidence="5" id="KW-0479">Metal-binding</keyword>
<keyword evidence="6" id="KW-0378">Hydrolase</keyword>
<evidence type="ECO:0000256" key="7">
    <source>
        <dbReference type="ARBA" id="ARBA00022833"/>
    </source>
</evidence>
<evidence type="ECO:0000256" key="4">
    <source>
        <dbReference type="ARBA" id="ARBA00022670"/>
    </source>
</evidence>
<feature type="domain" description="Peptidase M13 C-terminal" evidence="9">
    <location>
        <begin position="819"/>
        <end position="1019"/>
    </location>
</feature>
<dbReference type="InterPro" id="IPR024079">
    <property type="entry name" value="MetalloPept_cat_dom_sf"/>
</dbReference>
<dbReference type="Pfam" id="PF01431">
    <property type="entry name" value="Peptidase_M13"/>
    <property type="match status" value="1"/>
</dbReference>
<dbReference type="PROSITE" id="PS51885">
    <property type="entry name" value="NEPRILYSIN"/>
    <property type="match status" value="1"/>
</dbReference>
<dbReference type="SUPFAM" id="SSF55486">
    <property type="entry name" value="Metalloproteases ('zincins'), catalytic domain"/>
    <property type="match status" value="1"/>
</dbReference>
<evidence type="ECO:0008006" key="12">
    <source>
        <dbReference type="Google" id="ProtNLM"/>
    </source>
</evidence>
<dbReference type="PANTHER" id="PTHR11733:SF229">
    <property type="entry name" value="NEPRILYSIN-2-LIKE PROTEIN"/>
    <property type="match status" value="1"/>
</dbReference>
<dbReference type="InterPro" id="IPR000718">
    <property type="entry name" value="Peptidase_M13"/>
</dbReference>
<keyword evidence="8" id="KW-0482">Metalloprotease</keyword>
<evidence type="ECO:0000259" key="10">
    <source>
        <dbReference type="Pfam" id="PF05649"/>
    </source>
</evidence>
<dbReference type="PANTHER" id="PTHR11733">
    <property type="entry name" value="ZINC METALLOPROTEASE FAMILY M13 NEPRILYSIN-RELATED"/>
    <property type="match status" value="1"/>
</dbReference>
<sequence length="1040" mass="119767">MVKKEETEEFSDDIKYQLQNKKLQKLKDWPTEESVLTTHSYSIGIIKDNTPSTHFNQNVTKSDEKNTDVSQTVFNYGSSESIDISFTTKKNEYNVIKNKDYTSTEDILLLKKFDSFTTESTYSTSDLNNQTEYVNQLTFDSQLKDKTNKYFNKNEINMISSKTEPNEMSTDSMVFSEYTTDITQMPESNIGKEIIDREFLTISNDGDKHLTTINILAVNQTEVSLEIQLKNDTSVTLEPITETTTLNVVNLISQVTSQSTNLINIPINADIFTTPTNTEISIGQTKTLSEQYTENSVTHPTKLDVVTHLLETTTDKIHLPLKNIKSLESNFSSSDVVPAQLMCLTESCKVSASRMLSLISHTEDMCEDIYKFACGGLQDSTTILERNISNDISKRMIGILKKIDKNSPTVYQKFKAYYKSCVDYDTVDMDLRISTGKEVLKSIGTMVVAGNPTLHLTDLLIQLFRHDSAPLFDINFDMDTMNNSNFIISITEPKWRSSIFQSENDKTSRCRYKPDEDIKESLNTGYEIYIKCLKNHSHFFQVVQEAMEKFQVFDTLNATLLIQETRFTIEWDILELMEDLPTINVITQDLQDKVYNLKTVEELSKSSTIKWEQLFNELFNITVSNNTQVQVYFQEYLEKVNNKLRTTEPRKMQNALLGIFAHKLYTDLIEVNHPCEREKYCINVANKLMTKVASNIYLESFPATEISSVMNKTREIYVSLISKMTQLTANISWMDDVTSEAVKQKLRDMDLQFPPIFDITKIEQCLQKMDLEDCDYIKTSILLTKVLKNDFYSYYKDYSLDSEVIYSHFLSPFNTQTKYIYNLNTIAITLHTLLPFEDLTLPSYIIMAKLGFPLAHGIVQAFDTTGIKFKAGGLHEDIISPDSFDYYSRYYIFSNQFWFEYSRTIEDDKVYTYSINTLYTLNSRMSDISATKLLLETISHFGGMKEWLPYGNFTPHQTFHLSLLQEFCSKKTVPESIPELFESADLIELLRVNYIAANVEDFGIVFNCRNGSTLNPSERADSFPIFKIEELSPDYKEIVY</sequence>
<dbReference type="Gene3D" id="3.40.390.10">
    <property type="entry name" value="Collagenase (Catalytic Domain)"/>
    <property type="match status" value="1"/>
</dbReference>
<keyword evidence="7" id="KW-0862">Zinc</keyword>
<evidence type="ECO:0000256" key="6">
    <source>
        <dbReference type="ARBA" id="ARBA00022801"/>
    </source>
</evidence>
<reference evidence="11" key="1">
    <citation type="submission" date="2015-12" db="EMBL/GenBank/DDBJ databases">
        <title>De novo transcriptome assembly of four potential Pierce s Disease insect vectors from Arizona vineyards.</title>
        <authorList>
            <person name="Tassone E.E."/>
        </authorList>
    </citation>
    <scope>NUCLEOTIDE SEQUENCE</scope>
</reference>
<dbReference type="GO" id="GO:0016485">
    <property type="term" value="P:protein processing"/>
    <property type="evidence" value="ECO:0007669"/>
    <property type="project" value="TreeGrafter"/>
</dbReference>
<accession>A0A1B6DR87</accession>
<protein>
    <recommendedName>
        <fullName evidence="12">Peptidase M13 N-terminal domain-containing protein</fullName>
    </recommendedName>
</protein>
<evidence type="ECO:0000313" key="11">
    <source>
        <dbReference type="EMBL" id="JAS28194.1"/>
    </source>
</evidence>
<evidence type="ECO:0000256" key="1">
    <source>
        <dbReference type="ARBA" id="ARBA00001947"/>
    </source>
</evidence>
<evidence type="ECO:0000256" key="8">
    <source>
        <dbReference type="ARBA" id="ARBA00023049"/>
    </source>
</evidence>
<dbReference type="GO" id="GO:0005886">
    <property type="term" value="C:plasma membrane"/>
    <property type="evidence" value="ECO:0007669"/>
    <property type="project" value="UniProtKB-SubCell"/>
</dbReference>
<comment type="subcellular location">
    <subcellularLocation>
        <location evidence="2">Cell membrane</location>
        <topology evidence="2">Single-pass type II membrane protein</topology>
    </subcellularLocation>
</comment>
<dbReference type="GO" id="GO:0004222">
    <property type="term" value="F:metalloendopeptidase activity"/>
    <property type="evidence" value="ECO:0007669"/>
    <property type="project" value="InterPro"/>
</dbReference>
<dbReference type="Gene3D" id="1.10.1380.10">
    <property type="entry name" value="Neutral endopeptidase , domain2"/>
    <property type="match status" value="1"/>
</dbReference>
<keyword evidence="4" id="KW-0645">Protease</keyword>
<dbReference type="InterPro" id="IPR018497">
    <property type="entry name" value="Peptidase_M13_C"/>
</dbReference>
<organism evidence="11">
    <name type="scientific">Clastoptera arizonana</name>
    <name type="common">Arizona spittle bug</name>
    <dbReference type="NCBI Taxonomy" id="38151"/>
    <lineage>
        <taxon>Eukaryota</taxon>
        <taxon>Metazoa</taxon>
        <taxon>Ecdysozoa</taxon>
        <taxon>Arthropoda</taxon>
        <taxon>Hexapoda</taxon>
        <taxon>Insecta</taxon>
        <taxon>Pterygota</taxon>
        <taxon>Neoptera</taxon>
        <taxon>Paraneoptera</taxon>
        <taxon>Hemiptera</taxon>
        <taxon>Auchenorrhyncha</taxon>
        <taxon>Cercopoidea</taxon>
        <taxon>Clastopteridae</taxon>
        <taxon>Clastoptera</taxon>
    </lineage>
</organism>
<comment type="similarity">
    <text evidence="3">Belongs to the peptidase M13 family.</text>
</comment>
<dbReference type="InterPro" id="IPR008753">
    <property type="entry name" value="Peptidase_M13_N"/>
</dbReference>
<feature type="domain" description="Peptidase M13 N-terminal" evidence="10">
    <location>
        <begin position="366"/>
        <end position="752"/>
    </location>
</feature>
<evidence type="ECO:0000256" key="2">
    <source>
        <dbReference type="ARBA" id="ARBA00004401"/>
    </source>
</evidence>
<dbReference type="InterPro" id="IPR042089">
    <property type="entry name" value="Peptidase_M13_dom_2"/>
</dbReference>
<proteinExistence type="inferred from homology"/>
<gene>
    <name evidence="11" type="ORF">g.17415</name>
</gene>
<dbReference type="AlphaFoldDB" id="A0A1B6DR87"/>
<dbReference type="EMBL" id="GEDC01009104">
    <property type="protein sequence ID" value="JAS28194.1"/>
    <property type="molecule type" value="Transcribed_RNA"/>
</dbReference>
<dbReference type="Pfam" id="PF05649">
    <property type="entry name" value="Peptidase_M13_N"/>
    <property type="match status" value="1"/>
</dbReference>
<dbReference type="GO" id="GO:0046872">
    <property type="term" value="F:metal ion binding"/>
    <property type="evidence" value="ECO:0007669"/>
    <property type="project" value="UniProtKB-KW"/>
</dbReference>